<dbReference type="InterPro" id="IPR002181">
    <property type="entry name" value="Fibrinogen_a/b/g_C_dom"/>
</dbReference>
<comment type="caution">
    <text evidence="3">The sequence shown here is derived from an EMBL/GenBank/DDBJ whole genome shotgun (WGS) entry which is preliminary data.</text>
</comment>
<dbReference type="GO" id="GO:0005615">
    <property type="term" value="C:extracellular space"/>
    <property type="evidence" value="ECO:0007669"/>
    <property type="project" value="TreeGrafter"/>
</dbReference>
<dbReference type="PROSITE" id="PS51406">
    <property type="entry name" value="FIBRINOGEN_C_2"/>
    <property type="match status" value="1"/>
</dbReference>
<reference evidence="3 4" key="1">
    <citation type="submission" date="2024-02" db="EMBL/GenBank/DDBJ databases">
        <title>Chromosome-scale genome assembly of the rough periwinkle Littorina saxatilis.</title>
        <authorList>
            <person name="De Jode A."/>
            <person name="Faria R."/>
            <person name="Formenti G."/>
            <person name="Sims Y."/>
            <person name="Smith T.P."/>
            <person name="Tracey A."/>
            <person name="Wood J.M.D."/>
            <person name="Zagrodzka Z.B."/>
            <person name="Johannesson K."/>
            <person name="Butlin R.K."/>
            <person name="Leder E.H."/>
        </authorList>
    </citation>
    <scope>NUCLEOTIDE SEQUENCE [LARGE SCALE GENOMIC DNA]</scope>
    <source>
        <strain evidence="3">Snail1</strain>
        <tissue evidence="3">Muscle</tissue>
    </source>
</reference>
<dbReference type="InterPro" id="IPR000742">
    <property type="entry name" value="EGF"/>
</dbReference>
<evidence type="ECO:0000259" key="2">
    <source>
        <dbReference type="PROSITE" id="PS51406"/>
    </source>
</evidence>
<dbReference type="InterPro" id="IPR014716">
    <property type="entry name" value="Fibrinogen_a/b/g_C_1"/>
</dbReference>
<dbReference type="PANTHER" id="PTHR19143">
    <property type="entry name" value="FIBRINOGEN/TENASCIN/ANGIOPOEITIN"/>
    <property type="match status" value="1"/>
</dbReference>
<organism evidence="3 4">
    <name type="scientific">Littorina saxatilis</name>
    <dbReference type="NCBI Taxonomy" id="31220"/>
    <lineage>
        <taxon>Eukaryota</taxon>
        <taxon>Metazoa</taxon>
        <taxon>Spiralia</taxon>
        <taxon>Lophotrochozoa</taxon>
        <taxon>Mollusca</taxon>
        <taxon>Gastropoda</taxon>
        <taxon>Caenogastropoda</taxon>
        <taxon>Littorinimorpha</taxon>
        <taxon>Littorinoidea</taxon>
        <taxon>Littorinidae</taxon>
        <taxon>Littorina</taxon>
    </lineage>
</organism>
<dbReference type="Gene3D" id="4.10.530.10">
    <property type="entry name" value="Gamma-fibrinogen Carboxyl Terminal Fragment, domain 2"/>
    <property type="match status" value="1"/>
</dbReference>
<feature type="domain" description="Fibrinogen C-terminal" evidence="2">
    <location>
        <begin position="202"/>
        <end position="391"/>
    </location>
</feature>
<feature type="compositionally biased region" description="Basic and acidic residues" evidence="1">
    <location>
        <begin position="19"/>
        <end position="31"/>
    </location>
</feature>
<protein>
    <recommendedName>
        <fullName evidence="2">Fibrinogen C-terminal domain-containing protein</fullName>
    </recommendedName>
</protein>
<evidence type="ECO:0000256" key="1">
    <source>
        <dbReference type="SAM" id="MobiDB-lite"/>
    </source>
</evidence>
<proteinExistence type="predicted"/>
<dbReference type="Proteomes" id="UP001374579">
    <property type="component" value="Unassembled WGS sequence"/>
</dbReference>
<accession>A0AAN9FZA2</accession>
<dbReference type="AlphaFoldDB" id="A0AAN9FZA2"/>
<dbReference type="InterPro" id="IPR036056">
    <property type="entry name" value="Fibrinogen-like_C"/>
</dbReference>
<name>A0AAN9FZA2_9CAEN</name>
<dbReference type="PROSITE" id="PS01186">
    <property type="entry name" value="EGF_2"/>
    <property type="match status" value="1"/>
</dbReference>
<evidence type="ECO:0000313" key="4">
    <source>
        <dbReference type="Proteomes" id="UP001374579"/>
    </source>
</evidence>
<dbReference type="PROSITE" id="PS00022">
    <property type="entry name" value="EGF_1"/>
    <property type="match status" value="1"/>
</dbReference>
<feature type="region of interest" description="Disordered" evidence="1">
    <location>
        <begin position="1"/>
        <end position="47"/>
    </location>
</feature>
<dbReference type="EMBL" id="JBAMIC010000706">
    <property type="protein sequence ID" value="KAK7089731.1"/>
    <property type="molecule type" value="Genomic_DNA"/>
</dbReference>
<dbReference type="SUPFAM" id="SSF57196">
    <property type="entry name" value="EGF/Laminin"/>
    <property type="match status" value="1"/>
</dbReference>
<keyword evidence="4" id="KW-1185">Reference proteome</keyword>
<dbReference type="InterPro" id="IPR050373">
    <property type="entry name" value="Fibrinogen_C-term_domain"/>
</dbReference>
<gene>
    <name evidence="3" type="ORF">V1264_024872</name>
</gene>
<evidence type="ECO:0000313" key="3">
    <source>
        <dbReference type="EMBL" id="KAK7089731.1"/>
    </source>
</evidence>
<dbReference type="SUPFAM" id="SSF56496">
    <property type="entry name" value="Fibrinogen C-terminal domain-like"/>
    <property type="match status" value="1"/>
</dbReference>
<sequence length="427" mass="48690">MNAEEEEEVCTNLTPRNKSLAERGDRTHADSDQLATKPATSPPPFETRKRNINTCTVLQIFLIMKGYHCHLLLCLAIWMSLYQATQSVFQESIFIVTASNATHNCRPVDGAEIARDVTSRSLLDCGRSCVNMEKCEMLAYSEQQGVCLFYHHHWKSDLCDVKGDWMMMTKGEANLTMTVCLNGGDVKEDGVSCQCYHGYVGDRCQRVMEDCYEGKMSGHYPRLGSGDQAVLWAQPRSMEQPVQVRCQGNANTIIQRRSSPSVDFNRTWQEYEEGFGKVGQDFWMGLRNMYLFTNARQYDLVFYFNLKNGTTRYFIFKDFRITENTTYTASLGAYAYIQNQIINGRPVEEMSGKPFSTYDNDNDNAVNVNCGERFGGGWWFNACSELNANGRLVTTGVWSGEKEEVHYQRLGNNAPIYMDLRLKIQQP</sequence>
<dbReference type="SMART" id="SM00186">
    <property type="entry name" value="FBG"/>
    <property type="match status" value="1"/>
</dbReference>
<dbReference type="Gene3D" id="3.90.215.10">
    <property type="entry name" value="Gamma Fibrinogen, chain A, domain 1"/>
    <property type="match status" value="1"/>
</dbReference>
<dbReference type="Pfam" id="PF00147">
    <property type="entry name" value="Fibrinogen_C"/>
    <property type="match status" value="1"/>
</dbReference>